<keyword evidence="3" id="KW-1185">Reference proteome</keyword>
<sequence>MKNKKNTLSLFATLVLVLLFSCSSDDGKNQVDNLIGVWQMIERHEGGSPEPFQRVKNGKTIVFSEDGTFTDSFLESCRYTYSLRDDIITIQSPCDPENKQYRFGLENGHLRLTAIPNTCDEGCYDIYKRI</sequence>
<evidence type="ECO:0000313" key="3">
    <source>
        <dbReference type="Proteomes" id="UP001221366"/>
    </source>
</evidence>
<protein>
    <submittedName>
        <fullName evidence="2">Lipocalin family protein</fullName>
    </submittedName>
</protein>
<feature type="chain" id="PRO_5045682871" evidence="1">
    <location>
        <begin position="28"/>
        <end position="130"/>
    </location>
</feature>
<evidence type="ECO:0000256" key="1">
    <source>
        <dbReference type="SAM" id="SignalP"/>
    </source>
</evidence>
<name>A0ABT5Y2M4_9FLAO</name>
<accession>A0ABT5Y2M4</accession>
<evidence type="ECO:0000313" key="2">
    <source>
        <dbReference type="EMBL" id="MDF0717701.1"/>
    </source>
</evidence>
<keyword evidence="1" id="KW-0732">Signal</keyword>
<dbReference type="EMBL" id="JARFVB010000014">
    <property type="protein sequence ID" value="MDF0717701.1"/>
    <property type="molecule type" value="Genomic_DNA"/>
</dbReference>
<gene>
    <name evidence="2" type="ORF">PY092_16175</name>
</gene>
<dbReference type="PROSITE" id="PS51257">
    <property type="entry name" value="PROKAR_LIPOPROTEIN"/>
    <property type="match status" value="1"/>
</dbReference>
<dbReference type="Proteomes" id="UP001221366">
    <property type="component" value="Unassembled WGS sequence"/>
</dbReference>
<dbReference type="RefSeq" id="WP_275616850.1">
    <property type="nucleotide sequence ID" value="NZ_JARFVB010000014.1"/>
</dbReference>
<reference evidence="2 3" key="1">
    <citation type="submission" date="2023-03" db="EMBL/GenBank/DDBJ databases">
        <title>Muricauda XX sp. nov. and Muricauda XXX sp. nov., two novel species isolated from Okinawa Trough.</title>
        <authorList>
            <person name="Cao W."/>
            <person name="Deng X."/>
        </authorList>
    </citation>
    <scope>NUCLEOTIDE SEQUENCE [LARGE SCALE GENOMIC DNA]</scope>
    <source>
        <strain evidence="2 3">334s03</strain>
    </source>
</reference>
<proteinExistence type="predicted"/>
<comment type="caution">
    <text evidence="2">The sequence shown here is derived from an EMBL/GenBank/DDBJ whole genome shotgun (WGS) entry which is preliminary data.</text>
</comment>
<organism evidence="2 3">
    <name type="scientific">Flagellimonas yonaguniensis</name>
    <dbReference type="NCBI Taxonomy" id="3031325"/>
    <lineage>
        <taxon>Bacteria</taxon>
        <taxon>Pseudomonadati</taxon>
        <taxon>Bacteroidota</taxon>
        <taxon>Flavobacteriia</taxon>
        <taxon>Flavobacteriales</taxon>
        <taxon>Flavobacteriaceae</taxon>
        <taxon>Flagellimonas</taxon>
    </lineage>
</organism>
<feature type="signal peptide" evidence="1">
    <location>
        <begin position="1"/>
        <end position="27"/>
    </location>
</feature>